<gene>
    <name evidence="1" type="ORF">GCM10011399_33970</name>
</gene>
<evidence type="ECO:0000313" key="2">
    <source>
        <dbReference type="Proteomes" id="UP000598775"/>
    </source>
</evidence>
<name>A0A917F2G4_9MICO</name>
<comment type="caution">
    <text evidence="1">The sequence shown here is derived from an EMBL/GenBank/DDBJ whole genome shotgun (WGS) entry which is preliminary data.</text>
</comment>
<dbReference type="EMBL" id="BMGP01000007">
    <property type="protein sequence ID" value="GGF38284.1"/>
    <property type="molecule type" value="Genomic_DNA"/>
</dbReference>
<proteinExistence type="predicted"/>
<dbReference type="Proteomes" id="UP000598775">
    <property type="component" value="Unassembled WGS sequence"/>
</dbReference>
<keyword evidence="2" id="KW-1185">Reference proteome</keyword>
<reference evidence="1 2" key="1">
    <citation type="journal article" date="2014" name="Int. J. Syst. Evol. Microbiol.">
        <title>Complete genome sequence of Corynebacterium casei LMG S-19264T (=DSM 44701T), isolated from a smear-ripened cheese.</title>
        <authorList>
            <consortium name="US DOE Joint Genome Institute (JGI-PGF)"/>
            <person name="Walter F."/>
            <person name="Albersmeier A."/>
            <person name="Kalinowski J."/>
            <person name="Ruckert C."/>
        </authorList>
    </citation>
    <scope>NUCLEOTIDE SEQUENCE [LARGE SCALE GENOMIC DNA]</scope>
    <source>
        <strain evidence="1 2">CGMCC 1.12976</strain>
    </source>
</reference>
<dbReference type="AlphaFoldDB" id="A0A917F2G4"/>
<evidence type="ECO:0000313" key="1">
    <source>
        <dbReference type="EMBL" id="GGF38284.1"/>
    </source>
</evidence>
<accession>A0A917F2G4</accession>
<protein>
    <submittedName>
        <fullName evidence="1">Uncharacterized protein</fullName>
    </submittedName>
</protein>
<sequence length="153" mass="16409">MISGLVIVSAAVLLLAYRVAPVPEHIHVHLSISVDGVQLVVPANTGIDPVTNVAMPLHTHDTTGIVHVESPVTRTFTLGEFFQDSWHEPLDTTHVGAFTVSPTETLTVFVNQEPVTGDPADIVLTNKLDIDLVFSPLGTPAVASAPFDWPPQY</sequence>
<organism evidence="1 2">
    <name type="scientific">Subtercola lobariae</name>
    <dbReference type="NCBI Taxonomy" id="1588641"/>
    <lineage>
        <taxon>Bacteria</taxon>
        <taxon>Bacillati</taxon>
        <taxon>Actinomycetota</taxon>
        <taxon>Actinomycetes</taxon>
        <taxon>Micrococcales</taxon>
        <taxon>Microbacteriaceae</taxon>
        <taxon>Subtercola</taxon>
    </lineage>
</organism>